<accession>A0A0C9T349</accession>
<dbReference type="CDD" id="cd09917">
    <property type="entry name" value="F-box_SF"/>
    <property type="match status" value="1"/>
</dbReference>
<proteinExistence type="predicted"/>
<organism evidence="2 3">
    <name type="scientific">Sphaerobolus stellatus (strain SS14)</name>
    <dbReference type="NCBI Taxonomy" id="990650"/>
    <lineage>
        <taxon>Eukaryota</taxon>
        <taxon>Fungi</taxon>
        <taxon>Dikarya</taxon>
        <taxon>Basidiomycota</taxon>
        <taxon>Agaricomycotina</taxon>
        <taxon>Agaricomycetes</taxon>
        <taxon>Phallomycetidae</taxon>
        <taxon>Geastrales</taxon>
        <taxon>Sphaerobolaceae</taxon>
        <taxon>Sphaerobolus</taxon>
    </lineage>
</organism>
<evidence type="ECO:0000259" key="1">
    <source>
        <dbReference type="PROSITE" id="PS50181"/>
    </source>
</evidence>
<protein>
    <recommendedName>
        <fullName evidence="1">F-box domain-containing protein</fullName>
    </recommendedName>
</protein>
<dbReference type="EMBL" id="KN837733">
    <property type="protein sequence ID" value="KIJ23283.1"/>
    <property type="molecule type" value="Genomic_DNA"/>
</dbReference>
<dbReference type="SUPFAM" id="SSF81383">
    <property type="entry name" value="F-box domain"/>
    <property type="match status" value="1"/>
</dbReference>
<dbReference type="OrthoDB" id="3256413at2759"/>
<reference evidence="2 3" key="1">
    <citation type="submission" date="2014-06" db="EMBL/GenBank/DDBJ databases">
        <title>Evolutionary Origins and Diversification of the Mycorrhizal Mutualists.</title>
        <authorList>
            <consortium name="DOE Joint Genome Institute"/>
            <consortium name="Mycorrhizal Genomics Consortium"/>
            <person name="Kohler A."/>
            <person name="Kuo A."/>
            <person name="Nagy L.G."/>
            <person name="Floudas D."/>
            <person name="Copeland A."/>
            <person name="Barry K.W."/>
            <person name="Cichocki N."/>
            <person name="Veneault-Fourrey C."/>
            <person name="LaButti K."/>
            <person name="Lindquist E.A."/>
            <person name="Lipzen A."/>
            <person name="Lundell T."/>
            <person name="Morin E."/>
            <person name="Murat C."/>
            <person name="Riley R."/>
            <person name="Ohm R."/>
            <person name="Sun H."/>
            <person name="Tunlid A."/>
            <person name="Henrissat B."/>
            <person name="Grigoriev I.V."/>
            <person name="Hibbett D.S."/>
            <person name="Martin F."/>
        </authorList>
    </citation>
    <scope>NUCLEOTIDE SEQUENCE [LARGE SCALE GENOMIC DNA]</scope>
    <source>
        <strain evidence="2 3">SS14</strain>
    </source>
</reference>
<dbReference type="AlphaFoldDB" id="A0A0C9T349"/>
<dbReference type="Proteomes" id="UP000054279">
    <property type="component" value="Unassembled WGS sequence"/>
</dbReference>
<dbReference type="Pfam" id="PF12937">
    <property type="entry name" value="F-box-like"/>
    <property type="match status" value="1"/>
</dbReference>
<sequence length="190" mass="21476">MSNHKRKRGQNSPNDESVTLPEEILHLILSNLNFKDLVTCCLVCLLFNDLVRESKAIQYISELEIAGLVDGGSASTLSASDRLNELLVVQHNWTYLKFRSTHTVRRPNNSLWELFGGVLAFGRSEWSDGPTTGISFIQLPSQVRGQLEPRRWEHKNLGVNRIRDFGMDPSQDLVVLIIMRTEPESVMSGI</sequence>
<feature type="domain" description="F-box" evidence="1">
    <location>
        <begin position="14"/>
        <end position="60"/>
    </location>
</feature>
<evidence type="ECO:0000313" key="2">
    <source>
        <dbReference type="EMBL" id="KIJ23283.1"/>
    </source>
</evidence>
<dbReference type="InterPro" id="IPR036047">
    <property type="entry name" value="F-box-like_dom_sf"/>
</dbReference>
<dbReference type="Gene3D" id="1.20.1280.50">
    <property type="match status" value="1"/>
</dbReference>
<name>A0A0C9T349_SPHS4</name>
<gene>
    <name evidence="2" type="ORF">M422DRAFT_276176</name>
</gene>
<keyword evidence="3" id="KW-1185">Reference proteome</keyword>
<dbReference type="HOGENOM" id="CLU_1428832_0_0_1"/>
<dbReference type="InterPro" id="IPR001810">
    <property type="entry name" value="F-box_dom"/>
</dbReference>
<dbReference type="SMART" id="SM00256">
    <property type="entry name" value="FBOX"/>
    <property type="match status" value="1"/>
</dbReference>
<dbReference type="PROSITE" id="PS50181">
    <property type="entry name" value="FBOX"/>
    <property type="match status" value="1"/>
</dbReference>
<evidence type="ECO:0000313" key="3">
    <source>
        <dbReference type="Proteomes" id="UP000054279"/>
    </source>
</evidence>